<evidence type="ECO:0000256" key="5">
    <source>
        <dbReference type="ARBA" id="ARBA00023128"/>
    </source>
</evidence>
<feature type="domain" description="Large ribosomal subunit protein mL46 N-terminal" evidence="8">
    <location>
        <begin position="88"/>
        <end position="226"/>
    </location>
</feature>
<comment type="subcellular location">
    <subcellularLocation>
        <location evidence="1">Mitochondrion</location>
    </subcellularLocation>
</comment>
<dbReference type="Gene3D" id="3.90.79.10">
    <property type="entry name" value="Nucleoside Triphosphate Pyrophosphohydrolase"/>
    <property type="match status" value="1"/>
</dbReference>
<dbReference type="PANTHER" id="PTHR13124">
    <property type="entry name" value="39S RIBOSOMAL PROTEIN L46, MITOCHONDRIAL PRECURSOR-RELATED"/>
    <property type="match status" value="1"/>
</dbReference>
<dbReference type="InterPro" id="IPR021757">
    <property type="entry name" value="Ribosomal_mL46_N"/>
</dbReference>
<dbReference type="InterPro" id="IPR040008">
    <property type="entry name" value="Ribosomal_mL46"/>
</dbReference>
<dbReference type="HOGENOM" id="CLU_040204_1_1_1"/>
<dbReference type="OMA" id="HPFENAF"/>
<comment type="similarity">
    <text evidence="2">Belongs to the mitochondrion-specific ribosomal protein mL46 family.</text>
</comment>
<keyword evidence="4" id="KW-0689">Ribosomal protein</keyword>
<dbReference type="Proteomes" id="UP000030854">
    <property type="component" value="Unassembled WGS sequence"/>
</dbReference>
<dbReference type="EMBL" id="JNVN01001438">
    <property type="protein sequence ID" value="KHJ33422.1"/>
    <property type="molecule type" value="Genomic_DNA"/>
</dbReference>
<reference evidence="9 10" key="1">
    <citation type="journal article" date="2014" name="BMC Genomics">
        <title>Adaptive genomic structural variation in the grape powdery mildew pathogen, Erysiphe necator.</title>
        <authorList>
            <person name="Jones L."/>
            <person name="Riaz S."/>
            <person name="Morales-Cruz A."/>
            <person name="Amrine K.C."/>
            <person name="McGuire B."/>
            <person name="Gubler W.D."/>
            <person name="Walker M.A."/>
            <person name="Cantu D."/>
        </authorList>
    </citation>
    <scope>NUCLEOTIDE SEQUENCE [LARGE SCALE GENOMIC DNA]</scope>
    <source>
        <strain evidence="10">c</strain>
    </source>
</reference>
<organism evidence="9 10">
    <name type="scientific">Uncinula necator</name>
    <name type="common">Grape powdery mildew</name>
    <dbReference type="NCBI Taxonomy" id="52586"/>
    <lineage>
        <taxon>Eukaryota</taxon>
        <taxon>Fungi</taxon>
        <taxon>Dikarya</taxon>
        <taxon>Ascomycota</taxon>
        <taxon>Pezizomycotina</taxon>
        <taxon>Leotiomycetes</taxon>
        <taxon>Erysiphales</taxon>
        <taxon>Erysiphaceae</taxon>
        <taxon>Erysiphe</taxon>
    </lineage>
</organism>
<dbReference type="AlphaFoldDB" id="A0A0B1P416"/>
<dbReference type="STRING" id="52586.A0A0B1P416"/>
<dbReference type="GO" id="GO:0005762">
    <property type="term" value="C:mitochondrial large ribosomal subunit"/>
    <property type="evidence" value="ECO:0007669"/>
    <property type="project" value="TreeGrafter"/>
</dbReference>
<keyword evidence="10" id="KW-1185">Reference proteome</keyword>
<comment type="caution">
    <text evidence="9">The sequence shown here is derived from an EMBL/GenBank/DDBJ whole genome shotgun (WGS) entry which is preliminary data.</text>
</comment>
<dbReference type="InterPro" id="IPR015797">
    <property type="entry name" value="NUDIX_hydrolase-like_dom_sf"/>
</dbReference>
<sequence length="375" mass="42547">MITGSRDLKTPLIALLRVSEIRNSYSKYFPIRNGFATKKSHQSTLTTASITNTTTVTATPPNVIVGDQVASSSYLPIEIPIISTKTHEIHSGVILSRPPLLTPKPHPFENAFFFYQKRLNERLAIPFSRYFYFKKDTPANTDWKIKIKERGGVPAKELGTYNAYGKYAWNDELLIKEKHMVEPEFITNQLVKDARVCVTEDGVVVQDEAARLEGVEMPRSRITEADQNNDIRRLDRLLDRTLYLVVRSKDTKLWGFPSGEVLGKENLHKAAERIIAESCGLNMNTWIVGHVPIAYHIPPLKKRTVPNTIDGNESQSSPTKNKAIFFMKGRIMAGQADLHDNYFNFDDFSWLTKEEISKIIPSSLFSSVNNSMPER</sequence>
<evidence type="ECO:0000256" key="6">
    <source>
        <dbReference type="ARBA" id="ARBA00023274"/>
    </source>
</evidence>
<proteinExistence type="inferred from homology"/>
<evidence type="ECO:0000313" key="9">
    <source>
        <dbReference type="EMBL" id="KHJ33422.1"/>
    </source>
</evidence>
<evidence type="ECO:0000256" key="2">
    <source>
        <dbReference type="ARBA" id="ARBA00009070"/>
    </source>
</evidence>
<name>A0A0B1P416_UNCNE</name>
<dbReference type="PANTHER" id="PTHR13124:SF12">
    <property type="entry name" value="LARGE RIBOSOMAL SUBUNIT PROTEIN ML46"/>
    <property type="match status" value="1"/>
</dbReference>
<evidence type="ECO:0000256" key="4">
    <source>
        <dbReference type="ARBA" id="ARBA00022980"/>
    </source>
</evidence>
<dbReference type="GO" id="GO:0003735">
    <property type="term" value="F:structural constituent of ribosome"/>
    <property type="evidence" value="ECO:0007669"/>
    <property type="project" value="InterPro"/>
</dbReference>
<gene>
    <name evidence="9" type="ORF">EV44_g0864</name>
</gene>
<keyword evidence="5" id="KW-0496">Mitochondrion</keyword>
<dbReference type="InterPro" id="IPR033650">
    <property type="entry name" value="Ribosomal_mL46_NUDIX"/>
</dbReference>
<dbReference type="Pfam" id="PF11788">
    <property type="entry name" value="MRP-L46"/>
    <property type="match status" value="1"/>
</dbReference>
<evidence type="ECO:0000259" key="8">
    <source>
        <dbReference type="Pfam" id="PF11788"/>
    </source>
</evidence>
<protein>
    <recommendedName>
        <fullName evidence="7">Large ribosomal subunit protein mL46</fullName>
    </recommendedName>
</protein>
<dbReference type="CDD" id="cd04661">
    <property type="entry name" value="NUDIX_MRP_L46"/>
    <property type="match status" value="1"/>
</dbReference>
<keyword evidence="3" id="KW-0809">Transit peptide</keyword>
<accession>A0A0B1P416</accession>
<evidence type="ECO:0000313" key="10">
    <source>
        <dbReference type="Proteomes" id="UP000030854"/>
    </source>
</evidence>
<evidence type="ECO:0000256" key="7">
    <source>
        <dbReference type="ARBA" id="ARBA00035190"/>
    </source>
</evidence>
<dbReference type="SUPFAM" id="SSF55811">
    <property type="entry name" value="Nudix"/>
    <property type="match status" value="1"/>
</dbReference>
<evidence type="ECO:0000256" key="3">
    <source>
        <dbReference type="ARBA" id="ARBA00022946"/>
    </source>
</evidence>
<evidence type="ECO:0000256" key="1">
    <source>
        <dbReference type="ARBA" id="ARBA00004173"/>
    </source>
</evidence>
<keyword evidence="6" id="KW-0687">Ribonucleoprotein</keyword>